<protein>
    <submittedName>
        <fullName evidence="1">Uncharacterized protein</fullName>
    </submittedName>
</protein>
<evidence type="ECO:0000313" key="2">
    <source>
        <dbReference type="Proteomes" id="UP000499080"/>
    </source>
</evidence>
<accession>A0A4Y2NUQ8</accession>
<proteinExistence type="predicted"/>
<organism evidence="1 2">
    <name type="scientific">Araneus ventricosus</name>
    <name type="common">Orbweaver spider</name>
    <name type="synonym">Epeira ventricosa</name>
    <dbReference type="NCBI Taxonomy" id="182803"/>
    <lineage>
        <taxon>Eukaryota</taxon>
        <taxon>Metazoa</taxon>
        <taxon>Ecdysozoa</taxon>
        <taxon>Arthropoda</taxon>
        <taxon>Chelicerata</taxon>
        <taxon>Arachnida</taxon>
        <taxon>Araneae</taxon>
        <taxon>Araneomorphae</taxon>
        <taxon>Entelegynae</taxon>
        <taxon>Araneoidea</taxon>
        <taxon>Araneidae</taxon>
        <taxon>Araneus</taxon>
    </lineage>
</organism>
<evidence type="ECO:0000313" key="1">
    <source>
        <dbReference type="EMBL" id="GBN42472.1"/>
    </source>
</evidence>
<comment type="caution">
    <text evidence="1">The sequence shown here is derived from an EMBL/GenBank/DDBJ whole genome shotgun (WGS) entry which is preliminary data.</text>
</comment>
<name>A0A4Y2NUQ8_ARAVE</name>
<gene>
    <name evidence="1" type="ORF">AVEN_217826_1</name>
</gene>
<dbReference type="Proteomes" id="UP000499080">
    <property type="component" value="Unassembled WGS sequence"/>
</dbReference>
<keyword evidence="2" id="KW-1185">Reference proteome</keyword>
<sequence>MLRTPLPTTTTQFPLQPFPTTATRFSFHHPFPTTFSLPAHSHDNDTLLTPPTISHNHDTPLILLHAVRDNDALLSHTLIKTTTHSLSSPSNFTFTSTPRMFSNSNLLCFP</sequence>
<dbReference type="EMBL" id="BGPR01129591">
    <property type="protein sequence ID" value="GBN42472.1"/>
    <property type="molecule type" value="Genomic_DNA"/>
</dbReference>
<reference evidence="1 2" key="1">
    <citation type="journal article" date="2019" name="Sci. Rep.">
        <title>Orb-weaving spider Araneus ventricosus genome elucidates the spidroin gene catalogue.</title>
        <authorList>
            <person name="Kono N."/>
            <person name="Nakamura H."/>
            <person name="Ohtoshi R."/>
            <person name="Moran D.A.P."/>
            <person name="Shinohara A."/>
            <person name="Yoshida Y."/>
            <person name="Fujiwara M."/>
            <person name="Mori M."/>
            <person name="Tomita M."/>
            <person name="Arakawa K."/>
        </authorList>
    </citation>
    <scope>NUCLEOTIDE SEQUENCE [LARGE SCALE GENOMIC DNA]</scope>
</reference>
<dbReference type="AlphaFoldDB" id="A0A4Y2NUQ8"/>